<dbReference type="RefSeq" id="WP_077276405.1">
    <property type="nucleotide sequence ID" value="NZ_CP019609.1"/>
</dbReference>
<dbReference type="GO" id="GO:0004798">
    <property type="term" value="F:dTMP kinase activity"/>
    <property type="evidence" value="ECO:0007669"/>
    <property type="project" value="UniProtKB-UniRule"/>
</dbReference>
<dbReference type="AlphaFoldDB" id="A0A1Q2D7I9"/>
<evidence type="ECO:0000313" key="13">
    <source>
        <dbReference type="Proteomes" id="UP000188246"/>
    </source>
</evidence>
<keyword evidence="8 11" id="KW-0067">ATP-binding</keyword>
<evidence type="ECO:0000256" key="7">
    <source>
        <dbReference type="ARBA" id="ARBA00022777"/>
    </source>
</evidence>
<evidence type="ECO:0000256" key="2">
    <source>
        <dbReference type="ARBA" id="ARBA00012980"/>
    </source>
</evidence>
<protein>
    <recommendedName>
        <fullName evidence="3 11">Thymidylate kinase</fullName>
        <ecNumber evidence="2 11">2.7.4.9</ecNumber>
    </recommendedName>
    <alternativeName>
        <fullName evidence="11">dTMP kinase</fullName>
    </alternativeName>
</protein>
<evidence type="ECO:0000256" key="11">
    <source>
        <dbReference type="HAMAP-Rule" id="MF_00165"/>
    </source>
</evidence>
<sequence length="214" mass="23954">MQGIFITIEGPDGSGKSTLIKELIPLIEKTCRVPLCVTREPGGIDISEQIRQIILSPENSAMDDRTEALLYAAARRQHLVQKVLPALEAGKLVLCDRFVDSSLAYQGAGRQLGMEEVWQINQFAIQGTMPNLTLYLDVDAAVGLERINKGRKTSELDRLDQEALAFHETVREAYLVLLDNHPERIKKIDASQDIATVTSACYNLVREHFPDYFN</sequence>
<dbReference type="STRING" id="633807.BW732_08910"/>
<evidence type="ECO:0000256" key="3">
    <source>
        <dbReference type="ARBA" id="ARBA00017144"/>
    </source>
</evidence>
<dbReference type="Gene3D" id="3.40.50.300">
    <property type="entry name" value="P-loop containing nucleotide triphosphate hydrolases"/>
    <property type="match status" value="1"/>
</dbReference>
<dbReference type="InterPro" id="IPR018095">
    <property type="entry name" value="Thymidylate_kin_CS"/>
</dbReference>
<dbReference type="EC" id="2.7.4.9" evidence="2 11"/>
<evidence type="ECO:0000256" key="4">
    <source>
        <dbReference type="ARBA" id="ARBA00022679"/>
    </source>
</evidence>
<evidence type="ECO:0000256" key="9">
    <source>
        <dbReference type="ARBA" id="ARBA00048743"/>
    </source>
</evidence>
<name>A0A1Q2D7I9_9ENTE</name>
<proteinExistence type="inferred from homology"/>
<dbReference type="EMBL" id="CP019609">
    <property type="protein sequence ID" value="AQP54329.1"/>
    <property type="molecule type" value="Genomic_DNA"/>
</dbReference>
<keyword evidence="7 11" id="KW-0418">Kinase</keyword>
<dbReference type="GO" id="GO:0006235">
    <property type="term" value="P:dTTP biosynthetic process"/>
    <property type="evidence" value="ECO:0007669"/>
    <property type="project" value="UniProtKB-UniRule"/>
</dbReference>
<dbReference type="GO" id="GO:0006227">
    <property type="term" value="P:dUDP biosynthetic process"/>
    <property type="evidence" value="ECO:0007669"/>
    <property type="project" value="TreeGrafter"/>
</dbReference>
<evidence type="ECO:0000256" key="6">
    <source>
        <dbReference type="ARBA" id="ARBA00022741"/>
    </source>
</evidence>
<gene>
    <name evidence="11" type="primary">tmk</name>
    <name evidence="12" type="ORF">BW732_08910</name>
</gene>
<dbReference type="FunFam" id="3.40.50.300:FF:000225">
    <property type="entry name" value="Thymidylate kinase"/>
    <property type="match status" value="1"/>
</dbReference>
<dbReference type="NCBIfam" id="TIGR00041">
    <property type="entry name" value="DTMP_kinase"/>
    <property type="match status" value="1"/>
</dbReference>
<accession>A0A1Q2D7I9</accession>
<reference evidence="12 13" key="1">
    <citation type="journal article" date="2010" name="Int. J. Syst. Evol. Microbiol.">
        <title>Vagococcus penaei sp. nov., isolated from spoilage microbiota of cooked shrimp (Penaeus vannamei).</title>
        <authorList>
            <person name="Jaffres E."/>
            <person name="Prevost H."/>
            <person name="Rossero A."/>
            <person name="Joffraud J.J."/>
            <person name="Dousset X."/>
        </authorList>
    </citation>
    <scope>NUCLEOTIDE SEQUENCE [LARGE SCALE GENOMIC DNA]</scope>
    <source>
        <strain evidence="12 13">CD276</strain>
    </source>
</reference>
<evidence type="ECO:0000256" key="1">
    <source>
        <dbReference type="ARBA" id="ARBA00009776"/>
    </source>
</evidence>
<dbReference type="InterPro" id="IPR027417">
    <property type="entry name" value="P-loop_NTPase"/>
</dbReference>
<comment type="similarity">
    <text evidence="1 11">Belongs to the thymidylate kinase family.</text>
</comment>
<keyword evidence="6 11" id="KW-0547">Nucleotide-binding</keyword>
<keyword evidence="4 11" id="KW-0808">Transferase</keyword>
<dbReference type="GO" id="GO:0006233">
    <property type="term" value="P:dTDP biosynthetic process"/>
    <property type="evidence" value="ECO:0007669"/>
    <property type="project" value="InterPro"/>
</dbReference>
<dbReference type="HAMAP" id="MF_00165">
    <property type="entry name" value="Thymidylate_kinase"/>
    <property type="match status" value="1"/>
</dbReference>
<feature type="binding site" evidence="11">
    <location>
        <begin position="10"/>
        <end position="17"/>
    </location>
    <ligand>
        <name>ATP</name>
        <dbReference type="ChEBI" id="CHEBI:30616"/>
    </ligand>
</feature>
<evidence type="ECO:0000256" key="10">
    <source>
        <dbReference type="ARBA" id="ARBA00057735"/>
    </source>
</evidence>
<comment type="function">
    <text evidence="10 11">Phosphorylation of dTMP to form dTDP in both de novo and salvage pathways of dTTP synthesis.</text>
</comment>
<evidence type="ECO:0000256" key="8">
    <source>
        <dbReference type="ARBA" id="ARBA00022840"/>
    </source>
</evidence>
<keyword evidence="5 11" id="KW-0545">Nucleotide biosynthesis</keyword>
<dbReference type="InterPro" id="IPR039430">
    <property type="entry name" value="Thymidylate_kin-like_dom"/>
</dbReference>
<dbReference type="PANTHER" id="PTHR10344">
    <property type="entry name" value="THYMIDYLATE KINASE"/>
    <property type="match status" value="1"/>
</dbReference>
<dbReference type="PROSITE" id="PS01331">
    <property type="entry name" value="THYMIDYLATE_KINASE"/>
    <property type="match status" value="1"/>
</dbReference>
<dbReference type="Proteomes" id="UP000188246">
    <property type="component" value="Chromosome"/>
</dbReference>
<organism evidence="12 13">
    <name type="scientific">Vagococcus penaei</name>
    <dbReference type="NCBI Taxonomy" id="633807"/>
    <lineage>
        <taxon>Bacteria</taxon>
        <taxon>Bacillati</taxon>
        <taxon>Bacillota</taxon>
        <taxon>Bacilli</taxon>
        <taxon>Lactobacillales</taxon>
        <taxon>Enterococcaceae</taxon>
        <taxon>Vagococcus</taxon>
    </lineage>
</organism>
<dbReference type="GO" id="GO:0005524">
    <property type="term" value="F:ATP binding"/>
    <property type="evidence" value="ECO:0007669"/>
    <property type="project" value="UniProtKB-UniRule"/>
</dbReference>
<dbReference type="CDD" id="cd01672">
    <property type="entry name" value="TMPK"/>
    <property type="match status" value="1"/>
</dbReference>
<dbReference type="PANTHER" id="PTHR10344:SF4">
    <property type="entry name" value="UMP-CMP KINASE 2, MITOCHONDRIAL"/>
    <property type="match status" value="1"/>
</dbReference>
<comment type="catalytic activity">
    <reaction evidence="9 11">
        <text>dTMP + ATP = dTDP + ADP</text>
        <dbReference type="Rhea" id="RHEA:13517"/>
        <dbReference type="ChEBI" id="CHEBI:30616"/>
        <dbReference type="ChEBI" id="CHEBI:58369"/>
        <dbReference type="ChEBI" id="CHEBI:63528"/>
        <dbReference type="ChEBI" id="CHEBI:456216"/>
        <dbReference type="EC" id="2.7.4.9"/>
    </reaction>
</comment>
<dbReference type="KEGG" id="vpi:BW732_08910"/>
<evidence type="ECO:0000313" key="12">
    <source>
        <dbReference type="EMBL" id="AQP54329.1"/>
    </source>
</evidence>
<evidence type="ECO:0000256" key="5">
    <source>
        <dbReference type="ARBA" id="ARBA00022727"/>
    </source>
</evidence>
<dbReference type="Pfam" id="PF02223">
    <property type="entry name" value="Thymidylate_kin"/>
    <property type="match status" value="1"/>
</dbReference>
<dbReference type="InterPro" id="IPR018094">
    <property type="entry name" value="Thymidylate_kinase"/>
</dbReference>
<dbReference type="GO" id="GO:0005829">
    <property type="term" value="C:cytosol"/>
    <property type="evidence" value="ECO:0007669"/>
    <property type="project" value="TreeGrafter"/>
</dbReference>
<dbReference type="SUPFAM" id="SSF52540">
    <property type="entry name" value="P-loop containing nucleoside triphosphate hydrolases"/>
    <property type="match status" value="1"/>
</dbReference>
<keyword evidence="13" id="KW-1185">Reference proteome</keyword>
<dbReference type="OrthoDB" id="9774907at2"/>